<proteinExistence type="predicted"/>
<feature type="region of interest" description="Disordered" evidence="1">
    <location>
        <begin position="63"/>
        <end position="89"/>
    </location>
</feature>
<reference evidence="3 4" key="1">
    <citation type="submission" date="2024-04" db="EMBL/GenBank/DDBJ databases">
        <authorList>
            <person name="Fracassetti M."/>
        </authorList>
    </citation>
    <scope>NUCLEOTIDE SEQUENCE [LARGE SCALE GENOMIC DNA]</scope>
</reference>
<feature type="compositionally biased region" description="Basic and acidic residues" evidence="1">
    <location>
        <begin position="63"/>
        <end position="84"/>
    </location>
</feature>
<evidence type="ECO:0000256" key="2">
    <source>
        <dbReference type="SAM" id="SignalP"/>
    </source>
</evidence>
<feature type="chain" id="PRO_5043629062" evidence="2">
    <location>
        <begin position="24"/>
        <end position="100"/>
    </location>
</feature>
<feature type="signal peptide" evidence="2">
    <location>
        <begin position="1"/>
        <end position="23"/>
    </location>
</feature>
<dbReference type="EMBL" id="OZ034819">
    <property type="protein sequence ID" value="CAL1392419.1"/>
    <property type="molecule type" value="Genomic_DNA"/>
</dbReference>
<protein>
    <submittedName>
        <fullName evidence="3">Uncharacterized protein</fullName>
    </submittedName>
</protein>
<name>A0AAV2F2R4_9ROSI</name>
<evidence type="ECO:0000256" key="1">
    <source>
        <dbReference type="SAM" id="MobiDB-lite"/>
    </source>
</evidence>
<keyword evidence="4" id="KW-1185">Reference proteome</keyword>
<organism evidence="3 4">
    <name type="scientific">Linum trigynum</name>
    <dbReference type="NCBI Taxonomy" id="586398"/>
    <lineage>
        <taxon>Eukaryota</taxon>
        <taxon>Viridiplantae</taxon>
        <taxon>Streptophyta</taxon>
        <taxon>Embryophyta</taxon>
        <taxon>Tracheophyta</taxon>
        <taxon>Spermatophyta</taxon>
        <taxon>Magnoliopsida</taxon>
        <taxon>eudicotyledons</taxon>
        <taxon>Gunneridae</taxon>
        <taxon>Pentapetalae</taxon>
        <taxon>rosids</taxon>
        <taxon>fabids</taxon>
        <taxon>Malpighiales</taxon>
        <taxon>Linaceae</taxon>
        <taxon>Linum</taxon>
    </lineage>
</organism>
<evidence type="ECO:0000313" key="4">
    <source>
        <dbReference type="Proteomes" id="UP001497516"/>
    </source>
</evidence>
<dbReference type="Proteomes" id="UP001497516">
    <property type="component" value="Chromosome 6"/>
</dbReference>
<dbReference type="AlphaFoldDB" id="A0AAV2F2R4"/>
<gene>
    <name evidence="3" type="ORF">LTRI10_LOCUS33066</name>
</gene>
<keyword evidence="2" id="KW-0732">Signal</keyword>
<evidence type="ECO:0000313" key="3">
    <source>
        <dbReference type="EMBL" id="CAL1392419.1"/>
    </source>
</evidence>
<accession>A0AAV2F2R4</accession>
<sequence length="100" mass="11285">MAAPVLLLSTFLLLLTMTTIASSEEEDPYKWGCRDGHDRVDEETTSTTMQAILDNMVATLSYRREGERPTERGRERERERREGWTADGGKGVAVGFAYNI</sequence>